<dbReference type="EMBL" id="FRBW01000003">
    <property type="protein sequence ID" value="SHM66203.1"/>
    <property type="molecule type" value="Genomic_DNA"/>
</dbReference>
<dbReference type="Proteomes" id="UP000186002">
    <property type="component" value="Unassembled WGS sequence"/>
</dbReference>
<reference evidence="5 6" key="1">
    <citation type="submission" date="2016-11" db="EMBL/GenBank/DDBJ databases">
        <authorList>
            <person name="Jaros S."/>
            <person name="Januszkiewicz K."/>
            <person name="Wedrychowicz H."/>
        </authorList>
    </citation>
    <scope>NUCLEOTIDE SEQUENCE [LARGE SCALE GENOMIC DNA]</scope>
    <source>
        <strain evidence="5 6">DSM 22153</strain>
    </source>
</reference>
<protein>
    <submittedName>
        <fullName evidence="5">Type I restriction enzyme, S subunit</fullName>
    </submittedName>
</protein>
<dbReference type="PANTHER" id="PTHR30408:SF13">
    <property type="entry name" value="TYPE I RESTRICTION ENZYME HINDI SPECIFICITY SUBUNIT"/>
    <property type="match status" value="1"/>
</dbReference>
<dbReference type="PANTHER" id="PTHR30408">
    <property type="entry name" value="TYPE-1 RESTRICTION ENZYME ECOKI SPECIFICITY PROTEIN"/>
    <property type="match status" value="1"/>
</dbReference>
<gene>
    <name evidence="5" type="ORF">SAMN05444272_2899</name>
</gene>
<dbReference type="Gene3D" id="3.90.220.20">
    <property type="entry name" value="DNA methylase specificity domains"/>
    <property type="match status" value="2"/>
</dbReference>
<organism evidence="5 6">
    <name type="scientific">Roseibium suaedae</name>
    <dbReference type="NCBI Taxonomy" id="735517"/>
    <lineage>
        <taxon>Bacteria</taxon>
        <taxon>Pseudomonadati</taxon>
        <taxon>Pseudomonadota</taxon>
        <taxon>Alphaproteobacteria</taxon>
        <taxon>Hyphomicrobiales</taxon>
        <taxon>Stappiaceae</taxon>
        <taxon>Roseibium</taxon>
    </lineage>
</organism>
<dbReference type="SUPFAM" id="SSF116734">
    <property type="entry name" value="DNA methylase specificity domain"/>
    <property type="match status" value="2"/>
</dbReference>
<evidence type="ECO:0000313" key="6">
    <source>
        <dbReference type="Proteomes" id="UP000186002"/>
    </source>
</evidence>
<sequence>MSDWHSEALGFEATQILDGDRGKNYPSKQQLLPSGDCLFLSAANVTKRGFDFSSCEFISAEKDNSLRKGKLQRHDCVLTTRGTVGNVAYFGQEVSFENIRINSGMVIIRPDQNRLSPKFLSFFLRSEAFSDQIVSLTSGSAQPQLPIRDLKQVQIPIPPLHEQRQIAAVLGALDDKIELNRKTAATLEEMARALYRSWFVDFDPVWAKLEGRAPAHMDPATAALFPDRFDEEGLPEGWEVQSLKSLATVTMGLSPKGTSYNDQAIGTPLCNGPVEYGDFFLKKAKWTTAPTRLAERGDLIICIRGSTTGRHAFADDEYCLGRGVTGIRGNKGTHEFIECAVLSNMPTLLEKTTGSVFPSLSKDDICNFELVAPNDASVIRAFCELVRPFREKAWNIVEENQTLATLRDTLLPRLMSGDLRVGEAREQVEDVA</sequence>
<evidence type="ECO:0000313" key="5">
    <source>
        <dbReference type="EMBL" id="SHM66203.1"/>
    </source>
</evidence>
<dbReference type="AlphaFoldDB" id="A0A1M7KL73"/>
<keyword evidence="3" id="KW-0238">DNA-binding</keyword>
<dbReference type="InterPro" id="IPR052021">
    <property type="entry name" value="Type-I_RS_S_subunit"/>
</dbReference>
<feature type="domain" description="Type I restriction modification DNA specificity" evidence="4">
    <location>
        <begin position="235"/>
        <end position="374"/>
    </location>
</feature>
<comment type="similarity">
    <text evidence="1">Belongs to the type-I restriction system S methylase family.</text>
</comment>
<dbReference type="GO" id="GO:0003677">
    <property type="term" value="F:DNA binding"/>
    <property type="evidence" value="ECO:0007669"/>
    <property type="project" value="UniProtKB-KW"/>
</dbReference>
<feature type="domain" description="Type I restriction modification DNA specificity" evidence="4">
    <location>
        <begin position="21"/>
        <end position="188"/>
    </location>
</feature>
<keyword evidence="6" id="KW-1185">Reference proteome</keyword>
<dbReference type="STRING" id="735517.SAMN05444272_2899"/>
<dbReference type="Pfam" id="PF01420">
    <property type="entry name" value="Methylase_S"/>
    <property type="match status" value="2"/>
</dbReference>
<dbReference type="CDD" id="cd17496">
    <property type="entry name" value="RMtype1_S_BliBORF2384P-TRD1-CR1_like"/>
    <property type="match status" value="1"/>
</dbReference>
<accession>A0A1M7KL73</accession>
<evidence type="ECO:0000256" key="3">
    <source>
        <dbReference type="ARBA" id="ARBA00023125"/>
    </source>
</evidence>
<dbReference type="OrthoDB" id="512700at2"/>
<dbReference type="GO" id="GO:0009307">
    <property type="term" value="P:DNA restriction-modification system"/>
    <property type="evidence" value="ECO:0007669"/>
    <property type="project" value="UniProtKB-KW"/>
</dbReference>
<dbReference type="RefSeq" id="WP_073014036.1">
    <property type="nucleotide sequence ID" value="NZ_FRBW01000003.1"/>
</dbReference>
<evidence type="ECO:0000259" key="4">
    <source>
        <dbReference type="Pfam" id="PF01420"/>
    </source>
</evidence>
<proteinExistence type="inferred from homology"/>
<dbReference type="InterPro" id="IPR044946">
    <property type="entry name" value="Restrct_endonuc_typeI_TRD_sf"/>
</dbReference>
<keyword evidence="2" id="KW-0680">Restriction system</keyword>
<evidence type="ECO:0000256" key="1">
    <source>
        <dbReference type="ARBA" id="ARBA00010923"/>
    </source>
</evidence>
<dbReference type="InterPro" id="IPR000055">
    <property type="entry name" value="Restrct_endonuc_typeI_TRD"/>
</dbReference>
<evidence type="ECO:0000256" key="2">
    <source>
        <dbReference type="ARBA" id="ARBA00022747"/>
    </source>
</evidence>
<name>A0A1M7KL73_9HYPH</name>